<dbReference type="InterPro" id="IPR046825">
    <property type="entry name" value="PDH_C"/>
</dbReference>
<evidence type="ECO:0000256" key="8">
    <source>
        <dbReference type="ARBA" id="ARBA00023141"/>
    </source>
</evidence>
<dbReference type="CDD" id="cd04909">
    <property type="entry name" value="ACT_PDH-BS"/>
    <property type="match status" value="1"/>
</dbReference>
<evidence type="ECO:0000256" key="3">
    <source>
        <dbReference type="ARBA" id="ARBA00012068"/>
    </source>
</evidence>
<dbReference type="InterPro" id="IPR008927">
    <property type="entry name" value="6-PGluconate_DH-like_C_sf"/>
</dbReference>
<dbReference type="SUPFAM" id="SSF51735">
    <property type="entry name" value="NAD(P)-binding Rossmann-fold domains"/>
    <property type="match status" value="1"/>
</dbReference>
<dbReference type="PANTHER" id="PTHR21363:SF0">
    <property type="entry name" value="PREPHENATE DEHYDROGENASE [NADP(+)]"/>
    <property type="match status" value="1"/>
</dbReference>
<keyword evidence="13" id="KW-1185">Reference proteome</keyword>
<evidence type="ECO:0000256" key="1">
    <source>
        <dbReference type="ARBA" id="ARBA00005067"/>
    </source>
</evidence>
<name>A0ABS3HSP3_9ENTE</name>
<feature type="domain" description="Prephenate/arogenate dehydrogenase" evidence="10">
    <location>
        <begin position="5"/>
        <end position="294"/>
    </location>
</feature>
<evidence type="ECO:0000313" key="12">
    <source>
        <dbReference type="EMBL" id="MBO0476772.1"/>
    </source>
</evidence>
<evidence type="ECO:0000256" key="2">
    <source>
        <dbReference type="ARBA" id="ARBA00007964"/>
    </source>
</evidence>
<evidence type="ECO:0000256" key="5">
    <source>
        <dbReference type="ARBA" id="ARBA00022498"/>
    </source>
</evidence>
<dbReference type="RefSeq" id="WP_206966106.1">
    <property type="nucleotide sequence ID" value="NZ_JAFLVX010000018.1"/>
</dbReference>
<dbReference type="Gene3D" id="3.40.50.720">
    <property type="entry name" value="NAD(P)-binding Rossmann-like Domain"/>
    <property type="match status" value="1"/>
</dbReference>
<dbReference type="InterPro" id="IPR050812">
    <property type="entry name" value="Preph/Arog_dehydrog"/>
</dbReference>
<evidence type="ECO:0000259" key="10">
    <source>
        <dbReference type="PROSITE" id="PS51176"/>
    </source>
</evidence>
<dbReference type="NCBIfam" id="NF005107">
    <property type="entry name" value="PRK06545.1-5"/>
    <property type="match status" value="1"/>
</dbReference>
<dbReference type="InterPro" id="IPR046826">
    <property type="entry name" value="PDH_N"/>
</dbReference>
<protein>
    <recommendedName>
        <fullName evidence="4">Prephenate dehydrogenase</fullName>
        <ecNumber evidence="3">1.3.1.12</ecNumber>
    </recommendedName>
</protein>
<dbReference type="Proteomes" id="UP000664857">
    <property type="component" value="Unassembled WGS sequence"/>
</dbReference>
<proteinExistence type="inferred from homology"/>
<evidence type="ECO:0000256" key="6">
    <source>
        <dbReference type="ARBA" id="ARBA00023002"/>
    </source>
</evidence>
<evidence type="ECO:0000256" key="7">
    <source>
        <dbReference type="ARBA" id="ARBA00023027"/>
    </source>
</evidence>
<keyword evidence="8" id="KW-0028">Amino-acid biosynthesis</keyword>
<comment type="caution">
    <text evidence="12">The sequence shown here is derived from an EMBL/GenBank/DDBJ whole genome shotgun (WGS) entry which is preliminary data.</text>
</comment>
<feature type="domain" description="ACT" evidence="11">
    <location>
        <begin position="299"/>
        <end position="369"/>
    </location>
</feature>
<keyword evidence="7" id="KW-0520">NAD</keyword>
<keyword evidence="5" id="KW-0827">Tyrosine biosynthesis</keyword>
<comment type="catalytic activity">
    <reaction evidence="9">
        <text>prephenate + NAD(+) = 3-(4-hydroxyphenyl)pyruvate + CO2 + NADH</text>
        <dbReference type="Rhea" id="RHEA:13869"/>
        <dbReference type="ChEBI" id="CHEBI:16526"/>
        <dbReference type="ChEBI" id="CHEBI:29934"/>
        <dbReference type="ChEBI" id="CHEBI:36242"/>
        <dbReference type="ChEBI" id="CHEBI:57540"/>
        <dbReference type="ChEBI" id="CHEBI:57945"/>
        <dbReference type="EC" id="1.3.1.12"/>
    </reaction>
</comment>
<dbReference type="SUPFAM" id="SSF55021">
    <property type="entry name" value="ACT-like"/>
    <property type="match status" value="1"/>
</dbReference>
<comment type="pathway">
    <text evidence="1">Amino-acid biosynthesis; L-tyrosine biosynthesis; (4-hydroxyphenyl)pyruvate from prephenate (NAD(+) route): step 1/1.</text>
</comment>
<evidence type="ECO:0000256" key="4">
    <source>
        <dbReference type="ARBA" id="ARBA00016891"/>
    </source>
</evidence>
<dbReference type="InterPro" id="IPR003099">
    <property type="entry name" value="Prephen_DH"/>
</dbReference>
<dbReference type="EMBL" id="JAFLVX010000018">
    <property type="protein sequence ID" value="MBO0476772.1"/>
    <property type="molecule type" value="Genomic_DNA"/>
</dbReference>
<dbReference type="InterPro" id="IPR045865">
    <property type="entry name" value="ACT-like_dom_sf"/>
</dbReference>
<evidence type="ECO:0000256" key="9">
    <source>
        <dbReference type="ARBA" id="ARBA00049260"/>
    </source>
</evidence>
<evidence type="ECO:0000313" key="13">
    <source>
        <dbReference type="Proteomes" id="UP000664857"/>
    </source>
</evidence>
<dbReference type="InterPro" id="IPR036291">
    <property type="entry name" value="NAD(P)-bd_dom_sf"/>
</dbReference>
<dbReference type="Pfam" id="PF02153">
    <property type="entry name" value="PDH_N"/>
    <property type="match status" value="1"/>
</dbReference>
<dbReference type="InterPro" id="IPR002912">
    <property type="entry name" value="ACT_dom"/>
</dbReference>
<organism evidence="12 13">
    <name type="scientific">Candidatus Vagococcus giribetii</name>
    <dbReference type="NCBI Taxonomy" id="2230876"/>
    <lineage>
        <taxon>Bacteria</taxon>
        <taxon>Bacillati</taxon>
        <taxon>Bacillota</taxon>
        <taxon>Bacilli</taxon>
        <taxon>Lactobacillales</taxon>
        <taxon>Enterococcaceae</taxon>
        <taxon>Vagococcus</taxon>
    </lineage>
</organism>
<sequence>MEKAQHVLMIGVGLIGASLSLAIKKSHPDTTISGFSHSKEELEGAKKIGVLDNYFLNLREGASQADVIFLCTPVLVTLELMQELAYCSLKSTVIITDVCSTKQDVMTEAKRLFTPHTTFIGGHPMAGSHKSGFLAGDKDLFENAFYILVSEGNPQVIEMSSLKELLVGTQAKFVELTAKEHDQITGVLSHMPHVIASLLVNEAESLMTTYPLSRKLAAGGFRDITRIASSDPRMWTDISLSNGEILQDEINHWLEALLEFKEYLMNSDEAAIFSFFNEARRIRESIPVHQEGSIPGFHDLYINVPDHPGAIAEVTGVLASEGISLINIKIIETRDDIFGILCVSFKNEKDLNKARQMITQKTAYTCLVQ</sequence>
<dbReference type="GO" id="GO:0008977">
    <property type="term" value="F:prephenate dehydrogenase (NAD+) activity"/>
    <property type="evidence" value="ECO:0007669"/>
    <property type="project" value="UniProtKB-EC"/>
</dbReference>
<dbReference type="Pfam" id="PF20463">
    <property type="entry name" value="PDH_C"/>
    <property type="match status" value="1"/>
</dbReference>
<dbReference type="EC" id="1.3.1.12" evidence="3"/>
<dbReference type="PROSITE" id="PS51671">
    <property type="entry name" value="ACT"/>
    <property type="match status" value="1"/>
</dbReference>
<dbReference type="PANTHER" id="PTHR21363">
    <property type="entry name" value="PREPHENATE DEHYDROGENASE"/>
    <property type="match status" value="1"/>
</dbReference>
<keyword evidence="6 12" id="KW-0560">Oxidoreductase</keyword>
<comment type="similarity">
    <text evidence="2">Belongs to the prephenate/arogenate dehydrogenase family.</text>
</comment>
<evidence type="ECO:0000259" key="11">
    <source>
        <dbReference type="PROSITE" id="PS51671"/>
    </source>
</evidence>
<dbReference type="Gene3D" id="1.10.3660.10">
    <property type="entry name" value="6-phosphogluconate dehydrogenase C-terminal like domain"/>
    <property type="match status" value="1"/>
</dbReference>
<accession>A0ABS3HSP3</accession>
<dbReference type="SUPFAM" id="SSF48179">
    <property type="entry name" value="6-phosphogluconate dehydrogenase C-terminal domain-like"/>
    <property type="match status" value="1"/>
</dbReference>
<dbReference type="Gene3D" id="3.30.70.260">
    <property type="match status" value="1"/>
</dbReference>
<reference evidence="12 13" key="1">
    <citation type="submission" date="2021-03" db="EMBL/GenBank/DDBJ databases">
        <title>Enterococcal diversity collection.</title>
        <authorList>
            <person name="Gilmore M.S."/>
            <person name="Schwartzman J."/>
            <person name="Van Tyne D."/>
            <person name="Martin M."/>
            <person name="Earl A.M."/>
            <person name="Manson A.L."/>
            <person name="Straub T."/>
            <person name="Salamzade R."/>
            <person name="Saavedra J."/>
            <person name="Lebreton F."/>
            <person name="Prichula J."/>
            <person name="Schaufler K."/>
            <person name="Gaca A."/>
            <person name="Sgardioli B."/>
            <person name="Wagenaar J."/>
            <person name="Strong T."/>
        </authorList>
    </citation>
    <scope>NUCLEOTIDE SEQUENCE [LARGE SCALE GENOMIC DNA]</scope>
    <source>
        <strain evidence="12 13">DIV0080</strain>
    </source>
</reference>
<gene>
    <name evidence="12" type="ORF">DOK76_06800</name>
</gene>
<keyword evidence="8" id="KW-0057">Aromatic amino acid biosynthesis</keyword>
<dbReference type="PROSITE" id="PS51176">
    <property type="entry name" value="PDH_ADH"/>
    <property type="match status" value="1"/>
</dbReference>
<dbReference type="Pfam" id="PF01842">
    <property type="entry name" value="ACT"/>
    <property type="match status" value="1"/>
</dbReference>